<dbReference type="EC" id="1.5.1.2" evidence="4 5"/>
<dbReference type="PANTHER" id="PTHR11645:SF0">
    <property type="entry name" value="PYRROLINE-5-CARBOXYLATE REDUCTASE 3"/>
    <property type="match status" value="1"/>
</dbReference>
<accession>A0A1V2ZY43</accession>
<comment type="catalytic activity">
    <reaction evidence="4 7">
        <text>L-proline + NADP(+) = (S)-1-pyrroline-5-carboxylate + NADPH + 2 H(+)</text>
        <dbReference type="Rhea" id="RHEA:14109"/>
        <dbReference type="ChEBI" id="CHEBI:15378"/>
        <dbReference type="ChEBI" id="CHEBI:17388"/>
        <dbReference type="ChEBI" id="CHEBI:57783"/>
        <dbReference type="ChEBI" id="CHEBI:58349"/>
        <dbReference type="ChEBI" id="CHEBI:60039"/>
        <dbReference type="EC" id="1.5.1.2"/>
    </reaction>
</comment>
<comment type="function">
    <text evidence="4">Catalyzes the reduction of 1-pyrroline-5-carboxylate (PCA) to L-proline.</text>
</comment>
<feature type="domain" description="Pyrroline-5-carboxylate reductase dimerisation" evidence="10">
    <location>
        <begin position="166"/>
        <end position="270"/>
    </location>
</feature>
<dbReference type="Pfam" id="PF03807">
    <property type="entry name" value="F420_oxidored"/>
    <property type="match status" value="1"/>
</dbReference>
<dbReference type="InterPro" id="IPR029036">
    <property type="entry name" value="P5CR_dimer"/>
</dbReference>
<dbReference type="STRING" id="252474.B1A74_08015"/>
<evidence type="ECO:0000259" key="9">
    <source>
        <dbReference type="Pfam" id="PF03807"/>
    </source>
</evidence>
<evidence type="ECO:0000256" key="5">
    <source>
        <dbReference type="NCBIfam" id="TIGR00112"/>
    </source>
</evidence>
<dbReference type="FunFam" id="1.10.3730.10:FF:000001">
    <property type="entry name" value="Pyrroline-5-carboxylate reductase"/>
    <property type="match status" value="1"/>
</dbReference>
<dbReference type="EMBL" id="MUZR01000027">
    <property type="protein sequence ID" value="OOC09996.1"/>
    <property type="molecule type" value="Genomic_DNA"/>
</dbReference>
<keyword evidence="4 7" id="KW-0641">Proline biosynthesis</keyword>
<dbReference type="Gene3D" id="1.10.3730.10">
    <property type="entry name" value="ProC C-terminal domain-like"/>
    <property type="match status" value="1"/>
</dbReference>
<feature type="compositionally biased region" description="Polar residues" evidence="8">
    <location>
        <begin position="236"/>
        <end position="245"/>
    </location>
</feature>
<dbReference type="AlphaFoldDB" id="A0A1V2ZY43"/>
<evidence type="ECO:0000256" key="3">
    <source>
        <dbReference type="ARBA" id="ARBA00023002"/>
    </source>
</evidence>
<evidence type="ECO:0000256" key="7">
    <source>
        <dbReference type="RuleBase" id="RU003903"/>
    </source>
</evidence>
<keyword evidence="3 4" id="KW-0560">Oxidoreductase</keyword>
<dbReference type="Proteomes" id="UP000189177">
    <property type="component" value="Unassembled WGS sequence"/>
</dbReference>
<dbReference type="InterPro" id="IPR000304">
    <property type="entry name" value="Pyrroline-COOH_reductase"/>
</dbReference>
<feature type="binding site" evidence="6">
    <location>
        <begin position="72"/>
        <end position="75"/>
    </location>
    <ligand>
        <name>NADP(+)</name>
        <dbReference type="ChEBI" id="CHEBI:58349"/>
    </ligand>
</feature>
<dbReference type="HAMAP" id="MF_01925">
    <property type="entry name" value="P5C_reductase"/>
    <property type="match status" value="1"/>
</dbReference>
<organism evidence="11 12">
    <name type="scientific">Thioalkalivibrio halophilus</name>
    <dbReference type="NCBI Taxonomy" id="252474"/>
    <lineage>
        <taxon>Bacteria</taxon>
        <taxon>Pseudomonadati</taxon>
        <taxon>Pseudomonadota</taxon>
        <taxon>Gammaproteobacteria</taxon>
        <taxon>Chromatiales</taxon>
        <taxon>Ectothiorhodospiraceae</taxon>
        <taxon>Thioalkalivibrio</taxon>
    </lineage>
</organism>
<dbReference type="PANTHER" id="PTHR11645">
    <property type="entry name" value="PYRROLINE-5-CARBOXYLATE REDUCTASE"/>
    <property type="match status" value="1"/>
</dbReference>
<dbReference type="InterPro" id="IPR028939">
    <property type="entry name" value="P5C_Rdtase_cat_N"/>
</dbReference>
<keyword evidence="12" id="KW-1185">Reference proteome</keyword>
<evidence type="ECO:0000256" key="2">
    <source>
        <dbReference type="ARBA" id="ARBA00022857"/>
    </source>
</evidence>
<comment type="subcellular location">
    <subcellularLocation>
        <location evidence="4">Cytoplasm</location>
    </subcellularLocation>
</comment>
<keyword evidence="4" id="KW-0963">Cytoplasm</keyword>
<dbReference type="Gene3D" id="3.40.50.720">
    <property type="entry name" value="NAD(P)-binding Rossmann-like Domain"/>
    <property type="match status" value="1"/>
</dbReference>
<dbReference type="InterPro" id="IPR036291">
    <property type="entry name" value="NAD(P)-bd_dom_sf"/>
</dbReference>
<proteinExistence type="inferred from homology"/>
<comment type="catalytic activity">
    <reaction evidence="4">
        <text>L-proline + NAD(+) = (S)-1-pyrroline-5-carboxylate + NADH + 2 H(+)</text>
        <dbReference type="Rhea" id="RHEA:14105"/>
        <dbReference type="ChEBI" id="CHEBI:15378"/>
        <dbReference type="ChEBI" id="CHEBI:17388"/>
        <dbReference type="ChEBI" id="CHEBI:57540"/>
        <dbReference type="ChEBI" id="CHEBI:57945"/>
        <dbReference type="ChEBI" id="CHEBI:60039"/>
        <dbReference type="EC" id="1.5.1.2"/>
    </reaction>
</comment>
<gene>
    <name evidence="4" type="primary">proC</name>
    <name evidence="11" type="ORF">B1A74_08015</name>
</gene>
<feature type="region of interest" description="Disordered" evidence="8">
    <location>
        <begin position="221"/>
        <end position="245"/>
    </location>
</feature>
<reference evidence="11 12" key="1">
    <citation type="submission" date="2017-02" db="EMBL/GenBank/DDBJ databases">
        <title>Genomic diversity within the haloalkaliphilic genus Thioalkalivibrio.</title>
        <authorList>
            <person name="Ahn A.-C."/>
            <person name="Meier-Kolthoff J."/>
            <person name="Overmars L."/>
            <person name="Richter M."/>
            <person name="Woyke T."/>
            <person name="Sorokin D.Y."/>
            <person name="Muyzer G."/>
        </authorList>
    </citation>
    <scope>NUCLEOTIDE SEQUENCE [LARGE SCALE GENOMIC DNA]</scope>
    <source>
        <strain evidence="11 12">HL17</strain>
    </source>
</reference>
<evidence type="ECO:0000256" key="6">
    <source>
        <dbReference type="PIRSR" id="PIRSR000193-1"/>
    </source>
</evidence>
<evidence type="ECO:0000313" key="11">
    <source>
        <dbReference type="EMBL" id="OOC09996.1"/>
    </source>
</evidence>
<dbReference type="OrthoDB" id="9805754at2"/>
<dbReference type="InterPro" id="IPR008927">
    <property type="entry name" value="6-PGluconate_DH-like_C_sf"/>
</dbReference>
<dbReference type="RefSeq" id="WP_077244313.1">
    <property type="nucleotide sequence ID" value="NZ_MUZR01000027.1"/>
</dbReference>
<evidence type="ECO:0000256" key="1">
    <source>
        <dbReference type="ARBA" id="ARBA00005525"/>
    </source>
</evidence>
<dbReference type="PROSITE" id="PS00521">
    <property type="entry name" value="P5CR"/>
    <property type="match status" value="1"/>
</dbReference>
<evidence type="ECO:0000259" key="10">
    <source>
        <dbReference type="Pfam" id="PF14748"/>
    </source>
</evidence>
<evidence type="ECO:0000256" key="4">
    <source>
        <dbReference type="HAMAP-Rule" id="MF_01925"/>
    </source>
</evidence>
<dbReference type="InterPro" id="IPR053790">
    <property type="entry name" value="P5CR-like_CS"/>
</dbReference>
<dbReference type="Pfam" id="PF14748">
    <property type="entry name" value="P5CR_dimer"/>
    <property type="match status" value="1"/>
</dbReference>
<dbReference type="UniPathway" id="UPA00098">
    <property type="reaction ID" value="UER00361"/>
</dbReference>
<keyword evidence="2 4" id="KW-0521">NADP</keyword>
<dbReference type="GO" id="GO:0005737">
    <property type="term" value="C:cytoplasm"/>
    <property type="evidence" value="ECO:0007669"/>
    <property type="project" value="UniProtKB-SubCell"/>
</dbReference>
<feature type="binding site" evidence="6">
    <location>
        <begin position="11"/>
        <end position="16"/>
    </location>
    <ligand>
        <name>NADP(+)</name>
        <dbReference type="ChEBI" id="CHEBI:58349"/>
    </ligand>
</feature>
<comment type="pathway">
    <text evidence="4 7">Amino-acid biosynthesis; L-proline biosynthesis; L-proline from L-glutamate 5-semialdehyde: step 1/1.</text>
</comment>
<dbReference type="NCBIfam" id="TIGR00112">
    <property type="entry name" value="proC"/>
    <property type="match status" value="1"/>
</dbReference>
<protein>
    <recommendedName>
        <fullName evidence="4 5">Pyrroline-5-carboxylate reductase</fullName>
        <shortName evidence="4">P5C reductase</shortName>
        <shortName evidence="4">P5CR</shortName>
        <ecNumber evidence="4 5">1.5.1.2</ecNumber>
    </recommendedName>
    <alternativeName>
        <fullName evidence="4">PCA reductase</fullName>
    </alternativeName>
</protein>
<keyword evidence="4 7" id="KW-0028">Amino-acid biosynthesis</keyword>
<dbReference type="GO" id="GO:0055129">
    <property type="term" value="P:L-proline biosynthetic process"/>
    <property type="evidence" value="ECO:0007669"/>
    <property type="project" value="UniProtKB-UniRule"/>
</dbReference>
<name>A0A1V2ZY43_9GAMM</name>
<comment type="caution">
    <text evidence="11">The sequence shown here is derived from an EMBL/GenBank/DDBJ whole genome shotgun (WGS) entry which is preliminary data.</text>
</comment>
<sequence length="273" mass="28106">MPQHSREVAFIGAGNMGEALIQGLVDSGRAADRLALADTRPERVEALQGRFPGLGAGSPEELAGDTGILVLAVKPQTLPEVAPTLRDAVASGDPLVVSVAAGVTTARLGEWLGPQARIVRAMPNTPALVGAGVTGLFAGPGVGEEDRRAATALMEAVGRALWVEDEELMHAVTATSGSGPAYVFLIIEAMQAAAEELGLPPETARELTLGTLAGATRLAANSPEDAAELRRRVTSPGGTTEQALNTLEQGDLRGLLRRAMQAAAARSEELGRG</sequence>
<dbReference type="SUPFAM" id="SSF51735">
    <property type="entry name" value="NAD(P)-binding Rossmann-fold domains"/>
    <property type="match status" value="1"/>
</dbReference>
<dbReference type="SUPFAM" id="SSF48179">
    <property type="entry name" value="6-phosphogluconate dehydrogenase C-terminal domain-like"/>
    <property type="match status" value="1"/>
</dbReference>
<dbReference type="GO" id="GO:0004735">
    <property type="term" value="F:pyrroline-5-carboxylate reductase activity"/>
    <property type="evidence" value="ECO:0007669"/>
    <property type="project" value="UniProtKB-UniRule"/>
</dbReference>
<evidence type="ECO:0000256" key="8">
    <source>
        <dbReference type="SAM" id="MobiDB-lite"/>
    </source>
</evidence>
<comment type="similarity">
    <text evidence="1 4 7">Belongs to the pyrroline-5-carboxylate reductase family.</text>
</comment>
<dbReference type="PIRSF" id="PIRSF000193">
    <property type="entry name" value="Pyrrol-5-carb_rd"/>
    <property type="match status" value="1"/>
</dbReference>
<evidence type="ECO:0000313" key="12">
    <source>
        <dbReference type="Proteomes" id="UP000189177"/>
    </source>
</evidence>
<feature type="domain" description="Pyrroline-5-carboxylate reductase catalytic N-terminal" evidence="9">
    <location>
        <begin position="8"/>
        <end position="102"/>
    </location>
</feature>